<keyword evidence="2" id="KW-1185">Reference proteome</keyword>
<reference evidence="1 2" key="3">
    <citation type="journal article" date="2022" name="Microbiol. Spectr.">
        <title>Folding features and dynamics of 3D genome architecture in plant fungal pathogens.</title>
        <authorList>
            <person name="Xia C."/>
        </authorList>
    </citation>
    <scope>NUCLEOTIDE SEQUENCE [LARGE SCALE GENOMIC DNA]</scope>
    <source>
        <strain evidence="1 2">93-210</strain>
    </source>
</reference>
<proteinExistence type="predicted"/>
<reference evidence="2" key="1">
    <citation type="journal article" date="2018" name="BMC Genomics">
        <title>Genomic insights into host adaptation between the wheat stripe rust pathogen (Puccinia striiformis f. sp. tritici) and the barley stripe rust pathogen (Puccinia striiformis f. sp. hordei).</title>
        <authorList>
            <person name="Xia C."/>
            <person name="Wang M."/>
            <person name="Yin C."/>
            <person name="Cornejo O.E."/>
            <person name="Hulbert S.H."/>
            <person name="Chen X."/>
        </authorList>
    </citation>
    <scope>NUCLEOTIDE SEQUENCE [LARGE SCALE GENOMIC DNA]</scope>
    <source>
        <strain evidence="2">93-210</strain>
    </source>
</reference>
<gene>
    <name evidence="1" type="ORF">MJO28_013757</name>
</gene>
<reference evidence="2" key="2">
    <citation type="journal article" date="2018" name="Mol. Plant Microbe Interact.">
        <title>Genome sequence resources for the wheat stripe rust pathogen (Puccinia striiformis f. sp. tritici) and the barley stripe rust pathogen (Puccinia striiformis f. sp. hordei).</title>
        <authorList>
            <person name="Xia C."/>
            <person name="Wang M."/>
            <person name="Yin C."/>
            <person name="Cornejo O.E."/>
            <person name="Hulbert S.H."/>
            <person name="Chen X."/>
        </authorList>
    </citation>
    <scope>NUCLEOTIDE SEQUENCE [LARGE SCALE GENOMIC DNA]</scope>
    <source>
        <strain evidence="2">93-210</strain>
    </source>
</reference>
<dbReference type="Proteomes" id="UP001060170">
    <property type="component" value="Chromosome 14"/>
</dbReference>
<evidence type="ECO:0000313" key="1">
    <source>
        <dbReference type="EMBL" id="KAI7940105.1"/>
    </source>
</evidence>
<dbReference type="EMBL" id="CM045878">
    <property type="protein sequence ID" value="KAI7940105.1"/>
    <property type="molecule type" value="Genomic_DNA"/>
</dbReference>
<sequence length="302" mass="34634">MPTMPASKDIFHCPTYYPENELTQRILEPYHARCVTARTGLPVEYSHAAGKKNTHTRIHKRGLTNDPEVAYRDAETAYDTSEPVNHDLEVVPRDFGVGERVASVPQMSEPPRAGLIDWDKFPIVKYSTQRSPHEQVIDIPDNSISTSRQETAKDRTGIMERFKAVQNWKADLMQSLKRRLPHDVKMSREILFNGVRLPGDTDACSICLADYQDHEKGALLRVFPGCNHRFHKACLEEWLAKRLTCPICRLEAPKLPSIHRKTIMKASAMLIYYCIELHHGWKHYDAHGTCPLPLIFDYIPHL</sequence>
<organism evidence="1 2">
    <name type="scientific">Puccinia striiformis f. sp. tritici</name>
    <dbReference type="NCBI Taxonomy" id="168172"/>
    <lineage>
        <taxon>Eukaryota</taxon>
        <taxon>Fungi</taxon>
        <taxon>Dikarya</taxon>
        <taxon>Basidiomycota</taxon>
        <taxon>Pucciniomycotina</taxon>
        <taxon>Pucciniomycetes</taxon>
        <taxon>Pucciniales</taxon>
        <taxon>Pucciniaceae</taxon>
        <taxon>Puccinia</taxon>
    </lineage>
</organism>
<accession>A0ACC0DWJ2</accession>
<evidence type="ECO:0000313" key="2">
    <source>
        <dbReference type="Proteomes" id="UP001060170"/>
    </source>
</evidence>
<comment type="caution">
    <text evidence="1">The sequence shown here is derived from an EMBL/GenBank/DDBJ whole genome shotgun (WGS) entry which is preliminary data.</text>
</comment>
<name>A0ACC0DWJ2_9BASI</name>
<protein>
    <submittedName>
        <fullName evidence="1">Uncharacterized protein</fullName>
    </submittedName>
</protein>